<dbReference type="Proteomes" id="UP000501179">
    <property type="component" value="Chromosome"/>
</dbReference>
<dbReference type="EMBL" id="CP050177">
    <property type="protein sequence ID" value="QIQ05577.1"/>
    <property type="molecule type" value="Genomic_DNA"/>
</dbReference>
<feature type="region of interest" description="Disordered" evidence="1">
    <location>
        <begin position="313"/>
        <end position="364"/>
    </location>
</feature>
<dbReference type="AlphaFoldDB" id="A0A6G9H653"/>
<keyword evidence="3" id="KW-1185">Reference proteome</keyword>
<accession>A0A6G9H653</accession>
<feature type="compositionally biased region" description="Basic residues" evidence="1">
    <location>
        <begin position="352"/>
        <end position="364"/>
    </location>
</feature>
<reference evidence="2 3" key="1">
    <citation type="submission" date="2020-03" db="EMBL/GenBank/DDBJ databases">
        <title>A novel species.</title>
        <authorList>
            <person name="Gao J."/>
        </authorList>
    </citation>
    <scope>NUCLEOTIDE SEQUENCE [LARGE SCALE GENOMIC DNA]</scope>
    <source>
        <strain evidence="2 3">QMT-12</strain>
    </source>
</reference>
<proteinExistence type="predicted"/>
<protein>
    <submittedName>
        <fullName evidence="2">Uncharacterized protein</fullName>
    </submittedName>
</protein>
<evidence type="ECO:0000313" key="3">
    <source>
        <dbReference type="Proteomes" id="UP000501179"/>
    </source>
</evidence>
<gene>
    <name evidence="2" type="ORF">HA039_27715</name>
</gene>
<evidence type="ECO:0000313" key="2">
    <source>
        <dbReference type="EMBL" id="QIQ05577.1"/>
    </source>
</evidence>
<name>A0A6G9H653_9ACTN</name>
<dbReference type="KEGG" id="slia:HA039_27715"/>
<dbReference type="RefSeq" id="WP_167034077.1">
    <property type="nucleotide sequence ID" value="NZ_CP050177.1"/>
</dbReference>
<feature type="compositionally biased region" description="Basic and acidic residues" evidence="1">
    <location>
        <begin position="341"/>
        <end position="351"/>
    </location>
</feature>
<organism evidence="2 3">
    <name type="scientific">Streptomyces liangshanensis</name>
    <dbReference type="NCBI Taxonomy" id="2717324"/>
    <lineage>
        <taxon>Bacteria</taxon>
        <taxon>Bacillati</taxon>
        <taxon>Actinomycetota</taxon>
        <taxon>Actinomycetes</taxon>
        <taxon>Kitasatosporales</taxon>
        <taxon>Streptomycetaceae</taxon>
        <taxon>Streptomyces</taxon>
    </lineage>
</organism>
<evidence type="ECO:0000256" key="1">
    <source>
        <dbReference type="SAM" id="MobiDB-lite"/>
    </source>
</evidence>
<sequence length="364" mass="40010">MPQEALFPRLFLHEDVSPVPLRKAKNGLDMPDSALPVRIGDLRATFDGPGLTPTIEWGDSWTTSKAAIEESFRTEFARVLEYARPLAARLRVAARDTSDSSGTDVAFEQPRTVHGRGRAARTGGHRLHRAVADAVRASGRQPSPFGSRVTDLEHWSATVDELFSPLPPASAEVLAVTYDFLPVLTEWLRADAMSSGAVRHLIRADLGLPAEAYAYRETVPRLRPAVRSTLSLLARGRQERRGDRMAGQRSMTQAVFALQDAFPRGQGRVELGIVFAENPGATGYVVPAVGLRIPAPRDGHALRLTDGTVARLSAPPWTMGSVWDPPGEEPDGEEPCGQQPQDEHHREERPRGRQRLRGWGRHSD</sequence>